<evidence type="ECO:0000256" key="1">
    <source>
        <dbReference type="SAM" id="Phobius"/>
    </source>
</evidence>
<keyword evidence="1" id="KW-0812">Transmembrane</keyword>
<feature type="transmembrane region" description="Helical" evidence="1">
    <location>
        <begin position="7"/>
        <end position="26"/>
    </location>
</feature>
<feature type="transmembrane region" description="Helical" evidence="1">
    <location>
        <begin position="104"/>
        <end position="125"/>
    </location>
</feature>
<dbReference type="AlphaFoldDB" id="A0A1F5KHB9"/>
<proteinExistence type="predicted"/>
<accession>A0A1F5KHB9</accession>
<name>A0A1F5KHB9_9BACT</name>
<keyword evidence="1" id="KW-0472">Membrane</keyword>
<feature type="transmembrane region" description="Helical" evidence="1">
    <location>
        <begin position="201"/>
        <end position="220"/>
    </location>
</feature>
<protein>
    <submittedName>
        <fullName evidence="2">Uncharacterized protein</fullName>
    </submittedName>
</protein>
<comment type="caution">
    <text evidence="2">The sequence shown here is derived from an EMBL/GenBank/DDBJ whole genome shotgun (WGS) entry which is preliminary data.</text>
</comment>
<feature type="transmembrane region" description="Helical" evidence="1">
    <location>
        <begin position="72"/>
        <end position="92"/>
    </location>
</feature>
<keyword evidence="1" id="KW-1133">Transmembrane helix</keyword>
<evidence type="ECO:0000313" key="3">
    <source>
        <dbReference type="Proteomes" id="UP000177328"/>
    </source>
</evidence>
<feature type="transmembrane region" description="Helical" evidence="1">
    <location>
        <begin position="235"/>
        <end position="255"/>
    </location>
</feature>
<feature type="transmembrane region" description="Helical" evidence="1">
    <location>
        <begin position="38"/>
        <end position="60"/>
    </location>
</feature>
<feature type="transmembrane region" description="Helical" evidence="1">
    <location>
        <begin position="175"/>
        <end position="194"/>
    </location>
</feature>
<organism evidence="2 3">
    <name type="scientific">Candidatus Daviesbacteria bacterium RIFCSPHIGHO2_02_FULL_43_12</name>
    <dbReference type="NCBI Taxonomy" id="1797776"/>
    <lineage>
        <taxon>Bacteria</taxon>
        <taxon>Candidatus Daviesiibacteriota</taxon>
    </lineage>
</organism>
<feature type="transmembrane region" description="Helical" evidence="1">
    <location>
        <begin position="137"/>
        <end position="155"/>
    </location>
</feature>
<dbReference type="Proteomes" id="UP000177328">
    <property type="component" value="Unassembled WGS sequence"/>
</dbReference>
<evidence type="ECO:0000313" key="2">
    <source>
        <dbReference type="EMBL" id="OGE40333.1"/>
    </source>
</evidence>
<gene>
    <name evidence="2" type="ORF">A3D25_03050</name>
</gene>
<reference evidence="2 3" key="1">
    <citation type="journal article" date="2016" name="Nat. Commun.">
        <title>Thousands of microbial genomes shed light on interconnected biogeochemical processes in an aquifer system.</title>
        <authorList>
            <person name="Anantharaman K."/>
            <person name="Brown C.T."/>
            <person name="Hug L.A."/>
            <person name="Sharon I."/>
            <person name="Castelle C.J."/>
            <person name="Probst A.J."/>
            <person name="Thomas B.C."/>
            <person name="Singh A."/>
            <person name="Wilkins M.J."/>
            <person name="Karaoz U."/>
            <person name="Brodie E.L."/>
            <person name="Williams K.H."/>
            <person name="Hubbard S.S."/>
            <person name="Banfield J.F."/>
        </authorList>
    </citation>
    <scope>NUCLEOTIDE SEQUENCE [LARGE SCALE GENOMIC DNA]</scope>
</reference>
<sequence length="264" mass="29547">MLTLKNPFLVTLFALGGIVLAWWIYLQSFSTHQTTLNFLFNGGYGLLYLLGAVVGLRGAFKFSLDKAEGKGFLFLGLSLLFYAIGQYIWLYYNLVLLVDSPFPSLADIPFTLFYPFAAFGLWELLKTFKSVVTPRMIWEGVAILALSAGLTFFVFNKPDLSPNTSLIERFFNIAYPLGDTLLITLALVSLRIYVGKIYAGFRILIVGLTIETVADFIFLSRSGSGTYWNGDLSDLLYSVGAFLITLGLFYTIQAFSKKVEVLRR</sequence>
<dbReference type="EMBL" id="MFDD01000012">
    <property type="protein sequence ID" value="OGE40333.1"/>
    <property type="molecule type" value="Genomic_DNA"/>
</dbReference>